<evidence type="ECO:0000256" key="4">
    <source>
        <dbReference type="ARBA" id="ARBA00040480"/>
    </source>
</evidence>
<gene>
    <name evidence="6" type="ORF">DM484_21000</name>
</gene>
<comment type="similarity">
    <text evidence="3">Belongs to the AAA ATPase family. Highly divergent.</text>
</comment>
<reference evidence="6 7" key="1">
    <citation type="journal article" date="2018" name="Aquat. Microb. Ecol.">
        <title>Gammaproteobacterial methanotrophs dominate.</title>
        <authorList>
            <person name="Rissanen A.J."/>
            <person name="Saarenheimo J."/>
            <person name="Tiirola M."/>
            <person name="Peura S."/>
            <person name="Aalto S.L."/>
            <person name="Karvinen A."/>
            <person name="Nykanen H."/>
        </authorList>
    </citation>
    <scope>NUCLEOTIDE SEQUENCE [LARGE SCALE GENOMIC DNA]</scope>
    <source>
        <strain evidence="6">AMbin10</strain>
    </source>
</reference>
<dbReference type="InterPro" id="IPR027417">
    <property type="entry name" value="P-loop_NTPase"/>
</dbReference>
<keyword evidence="1" id="KW-0547">Nucleotide-binding</keyword>
<dbReference type="AlphaFoldDB" id="A0A2W4SNV2"/>
<feature type="domain" description="AAA+ ATPase" evidence="5">
    <location>
        <begin position="276"/>
        <end position="409"/>
    </location>
</feature>
<dbReference type="PANTHER" id="PTHR42960:SF1">
    <property type="entry name" value="YCF46 PROTEIN"/>
    <property type="match status" value="1"/>
</dbReference>
<evidence type="ECO:0000256" key="2">
    <source>
        <dbReference type="ARBA" id="ARBA00022840"/>
    </source>
</evidence>
<dbReference type="InterPro" id="IPR003959">
    <property type="entry name" value="ATPase_AAA_core"/>
</dbReference>
<evidence type="ECO:0000313" key="7">
    <source>
        <dbReference type="Proteomes" id="UP000249396"/>
    </source>
</evidence>
<dbReference type="SMART" id="SM00382">
    <property type="entry name" value="AAA"/>
    <property type="match status" value="1"/>
</dbReference>
<dbReference type="GO" id="GO:0016887">
    <property type="term" value="F:ATP hydrolysis activity"/>
    <property type="evidence" value="ECO:0007669"/>
    <property type="project" value="InterPro"/>
</dbReference>
<dbReference type="InterPro" id="IPR003593">
    <property type="entry name" value="AAA+_ATPase"/>
</dbReference>
<proteinExistence type="inferred from homology"/>
<keyword evidence="2" id="KW-0067">ATP-binding</keyword>
<evidence type="ECO:0000313" key="6">
    <source>
        <dbReference type="EMBL" id="PZN74524.1"/>
    </source>
</evidence>
<evidence type="ECO:0000256" key="3">
    <source>
        <dbReference type="ARBA" id="ARBA00038088"/>
    </source>
</evidence>
<dbReference type="EMBL" id="QJPH01000424">
    <property type="protein sequence ID" value="PZN74524.1"/>
    <property type="molecule type" value="Genomic_DNA"/>
</dbReference>
<dbReference type="SUPFAM" id="SSF52540">
    <property type="entry name" value="P-loop containing nucleoside triphosphate hydrolases"/>
    <property type="match status" value="1"/>
</dbReference>
<accession>A0A2W4SNV2</accession>
<evidence type="ECO:0000259" key="5">
    <source>
        <dbReference type="SMART" id="SM00382"/>
    </source>
</evidence>
<evidence type="ECO:0000256" key="1">
    <source>
        <dbReference type="ARBA" id="ARBA00022741"/>
    </source>
</evidence>
<dbReference type="Gene3D" id="3.40.50.300">
    <property type="entry name" value="P-loop containing nucleotide triphosphate hydrolases"/>
    <property type="match status" value="1"/>
</dbReference>
<dbReference type="GO" id="GO:0005524">
    <property type="term" value="F:ATP binding"/>
    <property type="evidence" value="ECO:0007669"/>
    <property type="project" value="UniProtKB-KW"/>
</dbReference>
<comment type="caution">
    <text evidence="6">The sequence shown here is derived from an EMBL/GenBank/DDBJ whole genome shotgun (WGS) entry which is preliminary data.</text>
</comment>
<protein>
    <recommendedName>
        <fullName evidence="4">Uncharacterized AAA domain-containing protein ycf46</fullName>
    </recommendedName>
</protein>
<dbReference type="Proteomes" id="UP000249396">
    <property type="component" value="Unassembled WGS sequence"/>
</dbReference>
<name>A0A2W4SNV2_9GAMM</name>
<sequence>MASPASSSNTLASKPSKLLRELLASGRPILYIMTAEEQRIARLLSEGAQHFFAAPVLYWSWSLTEGLVCSNGTKPEYDTANPRAALDFIANYQGAALFHLKDFHESLHEAVVVRRLRDLYQLCFGQNKYIVISSPIRFIPEEISRNIVYIELTVPDFNEIKAYLEEQAATIVITGVPVDTSESTMVHMTRALQGLTIDEAGFALRRAVAETGRLGMESLPVLFEEKRLLVNRSGTIQYIAEGGNIELVGGLEVMKKWLLERRQLFLMRDSIGAELVPKGVLVMGVSGCGKSLSIKAVASCFELPLYRIDMTEIFSGRHGNPEWAFARACRTMEAIAPAVVWFDEIEMGITSSESSGEQGRIFAFFLTWMQEKVRGLFVAATANRIDLLPAEMIRKGRFDEVFFVDLPMDEERIEILNIHLRRRGIDPAGFGVERLTKLTKGWTGAECEQCVVSAVTRAKLEEREVTLEDLLRTAGNIVPLSKTMKEQVDHIRSWARDRAAPASLGDFR</sequence>
<dbReference type="Gene3D" id="1.10.8.60">
    <property type="match status" value="1"/>
</dbReference>
<dbReference type="InterPro" id="IPR052381">
    <property type="entry name" value="AAA_domain_protein"/>
</dbReference>
<dbReference type="PANTHER" id="PTHR42960">
    <property type="entry name" value="YCF46 PROTEIN"/>
    <property type="match status" value="1"/>
</dbReference>
<organism evidence="6 7">
    <name type="scientific">Candidatus Methylumidiphilus alinenensis</name>
    <dbReference type="NCBI Taxonomy" id="2202197"/>
    <lineage>
        <taxon>Bacteria</taxon>
        <taxon>Pseudomonadati</taxon>
        <taxon>Pseudomonadota</taxon>
        <taxon>Gammaproteobacteria</taxon>
        <taxon>Methylococcales</taxon>
        <taxon>Candidatus Methylumidiphilus</taxon>
    </lineage>
</organism>
<dbReference type="Pfam" id="PF00004">
    <property type="entry name" value="AAA"/>
    <property type="match status" value="1"/>
</dbReference>